<protein>
    <submittedName>
        <fullName evidence="2">Histidine kinase</fullName>
    </submittedName>
</protein>
<feature type="compositionally biased region" description="Gly residues" evidence="1">
    <location>
        <begin position="1"/>
        <end position="11"/>
    </location>
</feature>
<feature type="non-terminal residue" evidence="2">
    <location>
        <position position="71"/>
    </location>
</feature>
<dbReference type="SUPFAM" id="SSF55785">
    <property type="entry name" value="PYP-like sensor domain (PAS domain)"/>
    <property type="match status" value="1"/>
</dbReference>
<feature type="region of interest" description="Disordered" evidence="1">
    <location>
        <begin position="1"/>
        <end position="38"/>
    </location>
</feature>
<gene>
    <name evidence="2" type="ORF">ADK38_07355</name>
</gene>
<feature type="compositionally biased region" description="Low complexity" evidence="1">
    <location>
        <begin position="27"/>
        <end position="38"/>
    </location>
</feature>
<keyword evidence="3" id="KW-1185">Reference proteome</keyword>
<comment type="caution">
    <text evidence="2">The sequence shown here is derived from an EMBL/GenBank/DDBJ whole genome shotgun (WGS) entry which is preliminary data.</text>
</comment>
<organism evidence="2 3">
    <name type="scientific">Streptomyces varsoviensis</name>
    <dbReference type="NCBI Taxonomy" id="67373"/>
    <lineage>
        <taxon>Bacteria</taxon>
        <taxon>Bacillati</taxon>
        <taxon>Actinomycetota</taxon>
        <taxon>Actinomycetes</taxon>
        <taxon>Kitasatosporales</taxon>
        <taxon>Streptomycetaceae</taxon>
        <taxon>Streptomyces</taxon>
    </lineage>
</organism>
<dbReference type="Proteomes" id="UP000037020">
    <property type="component" value="Unassembled WGS sequence"/>
</dbReference>
<proteinExistence type="predicted"/>
<dbReference type="PROSITE" id="PS51257">
    <property type="entry name" value="PROKAR_LIPOPROTEIN"/>
    <property type="match status" value="1"/>
</dbReference>
<dbReference type="GO" id="GO:0016301">
    <property type="term" value="F:kinase activity"/>
    <property type="evidence" value="ECO:0007669"/>
    <property type="project" value="UniProtKB-KW"/>
</dbReference>
<evidence type="ECO:0000256" key="1">
    <source>
        <dbReference type="SAM" id="MobiDB-lite"/>
    </source>
</evidence>
<keyword evidence="2" id="KW-0808">Transferase</keyword>
<evidence type="ECO:0000313" key="2">
    <source>
        <dbReference type="EMBL" id="KOG90684.1"/>
    </source>
</evidence>
<name>A0ABR5JBB9_9ACTN</name>
<reference evidence="2 3" key="1">
    <citation type="submission" date="2015-07" db="EMBL/GenBank/DDBJ databases">
        <authorList>
            <person name="Ju K.-S."/>
            <person name="Doroghazi J.R."/>
            <person name="Metcalf W.W."/>
        </authorList>
    </citation>
    <scope>NUCLEOTIDE SEQUENCE [LARGE SCALE GENOMIC DNA]</scope>
    <source>
        <strain evidence="2 3">NRRL B-3589</strain>
    </source>
</reference>
<evidence type="ECO:0000313" key="3">
    <source>
        <dbReference type="Proteomes" id="UP000037020"/>
    </source>
</evidence>
<accession>A0ABR5JBB9</accession>
<dbReference type="InterPro" id="IPR035965">
    <property type="entry name" value="PAS-like_dom_sf"/>
</dbReference>
<sequence>MDVRTSGGGAAGAACPPVARGARQDPGDGLPDGLTALGLDPDDLPDGLVVADETGKVTCFNAAAARITAVP</sequence>
<keyword evidence="2" id="KW-0418">Kinase</keyword>
<dbReference type="EMBL" id="LGUT01000599">
    <property type="protein sequence ID" value="KOG90684.1"/>
    <property type="molecule type" value="Genomic_DNA"/>
</dbReference>